<dbReference type="SUPFAM" id="SSF52402">
    <property type="entry name" value="Adenine nucleotide alpha hydrolases-like"/>
    <property type="match status" value="1"/>
</dbReference>
<accession>A0A5E4U771</accession>
<keyword evidence="5" id="KW-1185">Reference proteome</keyword>
<organism evidence="4 5">
    <name type="scientific">Pandoraea eparura</name>
    <dbReference type="NCBI Taxonomy" id="2508291"/>
    <lineage>
        <taxon>Bacteria</taxon>
        <taxon>Pseudomonadati</taxon>
        <taxon>Pseudomonadota</taxon>
        <taxon>Betaproteobacteria</taxon>
        <taxon>Burkholderiales</taxon>
        <taxon>Burkholderiaceae</taxon>
        <taxon>Pandoraea</taxon>
    </lineage>
</organism>
<dbReference type="PANTHER" id="PTHR43169:SF3">
    <property type="entry name" value="ATPASE, PP-LOOP SUPERFAMILY-RELATED"/>
    <property type="match status" value="1"/>
</dbReference>
<evidence type="ECO:0000256" key="1">
    <source>
        <dbReference type="ARBA" id="ARBA00022598"/>
    </source>
</evidence>
<proteinExistence type="predicted"/>
<dbReference type="InterPro" id="IPR022310">
    <property type="entry name" value="NAD/GMP_synthase"/>
</dbReference>
<dbReference type="EC" id="6.3.5.1" evidence="4"/>
<dbReference type="Pfam" id="PF02540">
    <property type="entry name" value="NAD_synthase"/>
    <property type="match status" value="1"/>
</dbReference>
<feature type="compositionally biased region" description="Low complexity" evidence="2">
    <location>
        <begin position="344"/>
        <end position="356"/>
    </location>
</feature>
<dbReference type="EMBL" id="CABPSH010000003">
    <property type="protein sequence ID" value="VVD94059.1"/>
    <property type="molecule type" value="Genomic_DNA"/>
</dbReference>
<dbReference type="GO" id="GO:0003952">
    <property type="term" value="F:NAD+ synthase (glutamine-hydrolyzing) activity"/>
    <property type="evidence" value="ECO:0007669"/>
    <property type="project" value="UniProtKB-EC"/>
</dbReference>
<dbReference type="InterPro" id="IPR014729">
    <property type="entry name" value="Rossmann-like_a/b/a_fold"/>
</dbReference>
<protein>
    <submittedName>
        <fullName evidence="4">NH(3)-dependent NAD(+) synthetase</fullName>
        <ecNumber evidence="4">6.3.5.1</ecNumber>
    </submittedName>
</protein>
<sequence>MSSTLLPLSAEQRSQLFHATGAPLRRLRVESSTGIGVAVDRHCARCLLTEDLPGVHIEADGICQACHAFAAEAARGDYTQRRLLDVVQSCRGEGTPDAVVAYSGGKDSALTLLLAVKELKLRPIAVLVDNGFIPDEVKDNARTFCARFGVELVIETIDIRQVARESLTSGSGKIPCTSCIGGVFAAMAKTCRTYGIRLILSGHRFPPLAYPVSGFTKREADNHFFCASPLLARGLSEAEQMQWIRDAGWQPTAMAGNTSNCKLIGVVEQHLYDVQGFNPHIYEVSKEIRAGFYDRSTGFGKVDRPEISPEHLQWVRERLLPDAPDEASSPNADRADRADRADGADGANEARGANDGNRAERAPGEAVGRERQRDKPATAK</sequence>
<feature type="compositionally biased region" description="Basic and acidic residues" evidence="2">
    <location>
        <begin position="333"/>
        <end position="343"/>
    </location>
</feature>
<feature type="domain" description="NAD/GMP synthase" evidence="3">
    <location>
        <begin position="90"/>
        <end position="164"/>
    </location>
</feature>
<dbReference type="PANTHER" id="PTHR43169">
    <property type="entry name" value="EXSB FAMILY PROTEIN"/>
    <property type="match status" value="1"/>
</dbReference>
<dbReference type="GO" id="GO:0006163">
    <property type="term" value="P:purine nucleotide metabolic process"/>
    <property type="evidence" value="ECO:0007669"/>
    <property type="project" value="UniProtKB-ARBA"/>
</dbReference>
<dbReference type="AlphaFoldDB" id="A0A5E4U771"/>
<feature type="region of interest" description="Disordered" evidence="2">
    <location>
        <begin position="321"/>
        <end position="380"/>
    </location>
</feature>
<evidence type="ECO:0000259" key="3">
    <source>
        <dbReference type="Pfam" id="PF02540"/>
    </source>
</evidence>
<dbReference type="RefSeq" id="WP_246171207.1">
    <property type="nucleotide sequence ID" value="NZ_CABPSH010000003.1"/>
</dbReference>
<feature type="compositionally biased region" description="Basic and acidic residues" evidence="2">
    <location>
        <begin position="357"/>
        <end position="380"/>
    </location>
</feature>
<evidence type="ECO:0000313" key="4">
    <source>
        <dbReference type="EMBL" id="VVD94059.1"/>
    </source>
</evidence>
<keyword evidence="1 4" id="KW-0436">Ligase</keyword>
<dbReference type="Gene3D" id="3.40.50.620">
    <property type="entry name" value="HUPs"/>
    <property type="match status" value="1"/>
</dbReference>
<gene>
    <name evidence="4" type="primary">nadE_1</name>
    <name evidence="4" type="ORF">PEP31012_01753</name>
</gene>
<dbReference type="Proteomes" id="UP000400981">
    <property type="component" value="Unassembled WGS sequence"/>
</dbReference>
<reference evidence="4 5" key="1">
    <citation type="submission" date="2019-08" db="EMBL/GenBank/DDBJ databases">
        <authorList>
            <person name="Peeters C."/>
        </authorList>
    </citation>
    <scope>NUCLEOTIDE SEQUENCE [LARGE SCALE GENOMIC DNA]</scope>
    <source>
        <strain evidence="4 5">LMG 31012</strain>
    </source>
</reference>
<evidence type="ECO:0000313" key="5">
    <source>
        <dbReference type="Proteomes" id="UP000400981"/>
    </source>
</evidence>
<dbReference type="InterPro" id="IPR052188">
    <property type="entry name" value="Ni-pincer_cofactor_biosynth"/>
</dbReference>
<name>A0A5E4U771_9BURK</name>
<evidence type="ECO:0000256" key="2">
    <source>
        <dbReference type="SAM" id="MobiDB-lite"/>
    </source>
</evidence>